<dbReference type="EMBL" id="JARJCM010000385">
    <property type="protein sequence ID" value="KAJ7017720.1"/>
    <property type="molecule type" value="Genomic_DNA"/>
</dbReference>
<feature type="compositionally biased region" description="Basic and acidic residues" evidence="1">
    <location>
        <begin position="57"/>
        <end position="73"/>
    </location>
</feature>
<accession>A0AAD6WM96</accession>
<proteinExistence type="predicted"/>
<name>A0AAD6WM96_9AGAR</name>
<organism evidence="2 3">
    <name type="scientific">Mycena alexandri</name>
    <dbReference type="NCBI Taxonomy" id="1745969"/>
    <lineage>
        <taxon>Eukaryota</taxon>
        <taxon>Fungi</taxon>
        <taxon>Dikarya</taxon>
        <taxon>Basidiomycota</taxon>
        <taxon>Agaricomycotina</taxon>
        <taxon>Agaricomycetes</taxon>
        <taxon>Agaricomycetidae</taxon>
        <taxon>Agaricales</taxon>
        <taxon>Marasmiineae</taxon>
        <taxon>Mycenaceae</taxon>
        <taxon>Mycena</taxon>
    </lineage>
</organism>
<evidence type="ECO:0000256" key="1">
    <source>
        <dbReference type="SAM" id="MobiDB-lite"/>
    </source>
</evidence>
<comment type="caution">
    <text evidence="2">The sequence shown here is derived from an EMBL/GenBank/DDBJ whole genome shotgun (WGS) entry which is preliminary data.</text>
</comment>
<evidence type="ECO:0000313" key="2">
    <source>
        <dbReference type="EMBL" id="KAJ7017720.1"/>
    </source>
</evidence>
<reference evidence="2" key="1">
    <citation type="submission" date="2023-03" db="EMBL/GenBank/DDBJ databases">
        <title>Massive genome expansion in bonnet fungi (Mycena s.s.) driven by repeated elements and novel gene families across ecological guilds.</title>
        <authorList>
            <consortium name="Lawrence Berkeley National Laboratory"/>
            <person name="Harder C.B."/>
            <person name="Miyauchi S."/>
            <person name="Viragh M."/>
            <person name="Kuo A."/>
            <person name="Thoen E."/>
            <person name="Andreopoulos B."/>
            <person name="Lu D."/>
            <person name="Skrede I."/>
            <person name="Drula E."/>
            <person name="Henrissat B."/>
            <person name="Morin E."/>
            <person name="Kohler A."/>
            <person name="Barry K."/>
            <person name="LaButti K."/>
            <person name="Morin E."/>
            <person name="Salamov A."/>
            <person name="Lipzen A."/>
            <person name="Mereny Z."/>
            <person name="Hegedus B."/>
            <person name="Baldrian P."/>
            <person name="Stursova M."/>
            <person name="Weitz H."/>
            <person name="Taylor A."/>
            <person name="Grigoriev I.V."/>
            <person name="Nagy L.G."/>
            <person name="Martin F."/>
            <person name="Kauserud H."/>
        </authorList>
    </citation>
    <scope>NUCLEOTIDE SEQUENCE</scope>
    <source>
        <strain evidence="2">CBHHK200</strain>
    </source>
</reference>
<feature type="region of interest" description="Disordered" evidence="1">
    <location>
        <begin position="57"/>
        <end position="83"/>
    </location>
</feature>
<dbReference type="Proteomes" id="UP001218188">
    <property type="component" value="Unassembled WGS sequence"/>
</dbReference>
<evidence type="ECO:0000313" key="3">
    <source>
        <dbReference type="Proteomes" id="UP001218188"/>
    </source>
</evidence>
<sequence length="1222" mass="136458">MFNKLGSQSAAWSANAKRSYDINDFRQNPETLLFKCRICPIKVGDKGILQRRLAEHMKSSRHTMARETREKQRTARHALREIPAPVNSLEDNQSVFDDPINTEDIDNGSHSSPSPHTTIISVHPMVEPVPELEGSPQLNEQIARLGWTDSTGQRVFFSAGDVGADRDPLAESLARALRGARMDETIAEATYFQDLEQEDPLFCGGEDNADITAEDLNKDLFGPDSKSEWFPYPDKAAFLTDILFSSPRLRFSRAQQKAVLSWAKDLGADVPSYNGFRRTQDMLLAEIGDPTKRQQSGRGNVWYLNEIGDSIKKDMSNPFTRAGMTLYPEDAGNKLSEVWHGDKMLRDIPDHLLSPNIRHNGVLYYVNELVRCTDGSWFLPKRWLTRNGGKVMLSSGFKVIERSDGSLVIQDQIREVIEVSSFASNFIQILDCTCGIYPLAVESDHHAAEMPHPLRELAGARMVYSIPLAIFIDDVSGNKSKQWNKHFSCYMSNGALPRTKLENEFHVRFVATSPFASPLEIMQGVRASIEEAFEDPVEAWDCEAKEEVLLRPYGLLFAGDNPMQAELCSCAGLNTNFFCRTCKAGGTREWKQSDEGFPEVLKAGEIRSPEDTAEETFQQILTALEPNIATTLTEAVRSSGIKDALAQPIIDSLVKMGQDLRKVNPDGSSYSPDEVQTILTEELKKHQQQGDGITNPLFDMDGIDMHKDTPTEILHTILLGVVKYYWGQTIWLLEKGKDFPLFQARLNSILADGLNIPKVQADYMCQYKGGLIGKHFKTLSQIMAFAVEGLVPAELDVCINDFINITCKCSPSILISKPKFHFLLHLPFFIRRFGPAVLFSTERYEAYNAVFRACSIYSNRLTPSRDIAWSFAGIDRVKHIVTGGWWKDTRTQKWTCANTRVMRHILAHPEMAAMVGLPTKVEHEPGIIIPYPERQPGEETPERKIPWNDSLAALAHSGEFSPLSFGTIREILVPVTASRINPNNCDVRITVQLFTVQPTLHTSLHMPILVRTKQCTVVQPEDIECAVNLQHDCSSGKCGPHSSVSIVQEREATSITRARVQHTDDDRFILNTSSLHNYRHIALAIPRSLTSHSFTVPDEVSLRRSAAAQIRDKIAGGDADDPMSLVPTLSDLPTVPPVEIAMGLDDQPAEGELESIPAAPMPVILDAPVFSRVGANARSRQQQLKPIPTTLESCTNPVLQYLCKQSNELVSGRKAELLTRLR</sequence>
<gene>
    <name evidence="2" type="ORF">C8F04DRAFT_1332361</name>
</gene>
<dbReference type="PANTHER" id="PTHR31912:SF34">
    <property type="entry name" value="NOTOCHORD-RELATED PROTEIN"/>
    <property type="match status" value="1"/>
</dbReference>
<protein>
    <submittedName>
        <fullName evidence="2">Uncharacterized protein</fullName>
    </submittedName>
</protein>
<dbReference type="PANTHER" id="PTHR31912">
    <property type="entry name" value="IP13529P"/>
    <property type="match status" value="1"/>
</dbReference>
<dbReference type="AlphaFoldDB" id="A0AAD6WM96"/>
<keyword evidence="3" id="KW-1185">Reference proteome</keyword>